<keyword evidence="3" id="KW-0378">Hydrolase</keyword>
<keyword evidence="7" id="KW-1185">Reference proteome</keyword>
<evidence type="ECO:0000259" key="5">
    <source>
        <dbReference type="PROSITE" id="PS50106"/>
    </source>
</evidence>
<feature type="domain" description="PDZ" evidence="5">
    <location>
        <begin position="264"/>
        <end position="364"/>
    </location>
</feature>
<dbReference type="Gene3D" id="2.30.42.10">
    <property type="match status" value="1"/>
</dbReference>
<dbReference type="InterPro" id="IPR001940">
    <property type="entry name" value="Peptidase_S1C"/>
</dbReference>
<dbReference type="Pfam" id="PF13180">
    <property type="entry name" value="PDZ_2"/>
    <property type="match status" value="1"/>
</dbReference>
<accession>A0A8J7JFR0</accession>
<dbReference type="InterPro" id="IPR001478">
    <property type="entry name" value="PDZ"/>
</dbReference>
<dbReference type="PANTHER" id="PTHR43343:SF3">
    <property type="entry name" value="PROTEASE DO-LIKE 8, CHLOROPLASTIC"/>
    <property type="match status" value="1"/>
</dbReference>
<evidence type="ECO:0000313" key="7">
    <source>
        <dbReference type="Proteomes" id="UP000636888"/>
    </source>
</evidence>
<dbReference type="GO" id="GO:0006508">
    <property type="term" value="P:proteolysis"/>
    <property type="evidence" value="ECO:0007669"/>
    <property type="project" value="UniProtKB-KW"/>
</dbReference>
<dbReference type="PROSITE" id="PS50106">
    <property type="entry name" value="PDZ"/>
    <property type="match status" value="1"/>
</dbReference>
<dbReference type="SUPFAM" id="SSF50156">
    <property type="entry name" value="PDZ domain-like"/>
    <property type="match status" value="1"/>
</dbReference>
<comment type="similarity">
    <text evidence="1">Belongs to the peptidase S1C family.</text>
</comment>
<dbReference type="GO" id="GO:0004252">
    <property type="term" value="F:serine-type endopeptidase activity"/>
    <property type="evidence" value="ECO:0007669"/>
    <property type="project" value="InterPro"/>
</dbReference>
<dbReference type="PRINTS" id="PR00834">
    <property type="entry name" value="PROTEASES2C"/>
</dbReference>
<dbReference type="InterPro" id="IPR036034">
    <property type="entry name" value="PDZ_sf"/>
</dbReference>
<dbReference type="InterPro" id="IPR009003">
    <property type="entry name" value="Peptidase_S1_PA"/>
</dbReference>
<dbReference type="InterPro" id="IPR043504">
    <property type="entry name" value="Peptidase_S1_PA_chymotrypsin"/>
</dbReference>
<dbReference type="Pfam" id="PF13365">
    <property type="entry name" value="Trypsin_2"/>
    <property type="match status" value="1"/>
</dbReference>
<evidence type="ECO:0000256" key="1">
    <source>
        <dbReference type="ARBA" id="ARBA00010541"/>
    </source>
</evidence>
<evidence type="ECO:0000313" key="6">
    <source>
        <dbReference type="EMBL" id="MBJ6726426.1"/>
    </source>
</evidence>
<dbReference type="EMBL" id="JAEMHM010000014">
    <property type="protein sequence ID" value="MBJ6726426.1"/>
    <property type="molecule type" value="Genomic_DNA"/>
</dbReference>
<dbReference type="Proteomes" id="UP000636888">
    <property type="component" value="Unassembled WGS sequence"/>
</dbReference>
<dbReference type="Gene3D" id="2.40.10.10">
    <property type="entry name" value="Trypsin-like serine proteases"/>
    <property type="match status" value="2"/>
</dbReference>
<dbReference type="SMART" id="SM00228">
    <property type="entry name" value="PDZ"/>
    <property type="match status" value="1"/>
</dbReference>
<evidence type="ECO:0000256" key="2">
    <source>
        <dbReference type="ARBA" id="ARBA00022670"/>
    </source>
</evidence>
<dbReference type="FunFam" id="2.40.10.10:FF:000001">
    <property type="entry name" value="Periplasmic serine protease DegS"/>
    <property type="match status" value="1"/>
</dbReference>
<keyword evidence="2" id="KW-0645">Protease</keyword>
<reference evidence="6" key="1">
    <citation type="submission" date="2020-12" db="EMBL/GenBank/DDBJ databases">
        <title>Geomonas sp. Red875, isolated from river sediment.</title>
        <authorList>
            <person name="Xu Z."/>
            <person name="Zhang Z."/>
            <person name="Masuda Y."/>
            <person name="Itoh H."/>
            <person name="Senoo K."/>
        </authorList>
    </citation>
    <scope>NUCLEOTIDE SEQUENCE</scope>
    <source>
        <strain evidence="6">Red875</strain>
    </source>
</reference>
<dbReference type="SUPFAM" id="SSF50494">
    <property type="entry name" value="Trypsin-like serine proteases"/>
    <property type="match status" value="1"/>
</dbReference>
<comment type="caution">
    <text evidence="6">The sequence shown here is derived from an EMBL/GenBank/DDBJ whole genome shotgun (WGS) entry which is preliminary data.</text>
</comment>
<evidence type="ECO:0000256" key="3">
    <source>
        <dbReference type="ARBA" id="ARBA00022801"/>
    </source>
</evidence>
<dbReference type="PANTHER" id="PTHR43343">
    <property type="entry name" value="PEPTIDASE S12"/>
    <property type="match status" value="1"/>
</dbReference>
<gene>
    <name evidence="6" type="ORF">JFN93_17080</name>
</gene>
<dbReference type="InterPro" id="IPR051201">
    <property type="entry name" value="Chloro_Bact_Ser_Proteases"/>
</dbReference>
<proteinExistence type="inferred from homology"/>
<dbReference type="RefSeq" id="WP_199385342.1">
    <property type="nucleotide sequence ID" value="NZ_JAEMHM010000014.1"/>
</dbReference>
<sequence>MPQYSPSDPFLRRLRWLTIAVITVLFAWHALSWADRAFQKESATPRAVTARGDLAADEKSTIELFERSRDSVVYISTSERVMDFWSRNIFTIPRGTGSGFIWDDKGHVVTNYHVIEGASEARVRLSDGKEYKASLVGASPMHDLAVLKIGTGFKGHSLPVGTSHNLKVGQKVFAIGNPFGLDWTLTTGIVSALDRSLKGESGSVIEHLIQTDAAINPGNSGGPLLDSAGRLIGINTAIYSPSGASAGVGFAVPVDTVNRVVPQLIGQGKYVRPSLGIEIDQDLNEAITEQLGVKGVAILKVRSNSPAARAGFRGITINRDRTFSPGDIITAVQGKQVETIPKLLARLDDFKVGDTVTITILRDGKQQQRSVQLQAE</sequence>
<dbReference type="AlphaFoldDB" id="A0A8J7JFR0"/>
<keyword evidence="4" id="KW-0720">Serine protease</keyword>
<name>A0A8J7JFR0_9BACT</name>
<organism evidence="6 7">
    <name type="scientific">Geomesophilobacter sediminis</name>
    <dbReference type="NCBI Taxonomy" id="2798584"/>
    <lineage>
        <taxon>Bacteria</taxon>
        <taxon>Pseudomonadati</taxon>
        <taxon>Thermodesulfobacteriota</taxon>
        <taxon>Desulfuromonadia</taxon>
        <taxon>Geobacterales</taxon>
        <taxon>Geobacteraceae</taxon>
        <taxon>Geomesophilobacter</taxon>
    </lineage>
</organism>
<evidence type="ECO:0000256" key="4">
    <source>
        <dbReference type="ARBA" id="ARBA00022825"/>
    </source>
</evidence>
<protein>
    <submittedName>
        <fullName evidence="6">Trypsin-like peptidase domain-containing protein</fullName>
    </submittedName>
</protein>